<dbReference type="GO" id="GO:0005524">
    <property type="term" value="F:ATP binding"/>
    <property type="evidence" value="ECO:0007669"/>
    <property type="project" value="UniProtKB-UniRule"/>
</dbReference>
<dbReference type="InterPro" id="IPR003527">
    <property type="entry name" value="MAP_kinase_CS"/>
</dbReference>
<dbReference type="InterPro" id="IPR008352">
    <property type="entry name" value="MAPK_HOG-like"/>
</dbReference>
<dbReference type="EC" id="2.7.11.24" evidence="3"/>
<dbReference type="SUPFAM" id="SSF56112">
    <property type="entry name" value="Protein kinase-like (PK-like)"/>
    <property type="match status" value="1"/>
</dbReference>
<evidence type="ECO:0000256" key="4">
    <source>
        <dbReference type="ARBA" id="ARBA00022527"/>
    </source>
</evidence>
<name>A0AA85JWQ7_TRIRE</name>
<evidence type="ECO:0000256" key="8">
    <source>
        <dbReference type="ARBA" id="ARBA00022777"/>
    </source>
</evidence>
<dbReference type="PROSITE" id="PS50011">
    <property type="entry name" value="PROTEIN_KINASE_DOM"/>
    <property type="match status" value="1"/>
</dbReference>
<comment type="similarity">
    <text evidence="2">Belongs to the protein kinase superfamily. CMGC Ser/Thr protein kinase family. MAP kinase subfamily.</text>
</comment>
<evidence type="ECO:0000256" key="3">
    <source>
        <dbReference type="ARBA" id="ARBA00012411"/>
    </source>
</evidence>
<sequence length="388" mass="44704">MRSSYPLSLNWSTLFFRQMSSAKTCKSGFVSLQLNQVEWCVPSRYKELSMIGYGAYGTVCSAHDTRLNRRVAIKKLSRPFENIEYTKRTYREINILSQMDHENIVCLIDAFSPQTSLKDFTDIYLVTPLMGADLGAIIETQSLSDEQIRFLVYQILRGLKYMHSIGLIHRDLKPANIAVNEDCELKILDFGLARQKQEEMTGYVATRWYRAPEVMLNWMHYNESVDVWSVACIMAELRNRTPLFKGGNHIHQIQLILNLLGKPDEEFMRKINSPEACGFIRDISKCEPQNLYTYFSNFSSDAVDLLQKMLHLDPDRRLTAAQALAHRYFASYHDESDEPVAEKFDDPFQDDSSVTLDQLKEAVWNTLENFVPNLNSLHLCTSEETSTA</sequence>
<keyword evidence="7 10" id="KW-0547">Nucleotide-binding</keyword>
<feature type="binding site" evidence="10">
    <location>
        <position position="75"/>
    </location>
    <ligand>
        <name>ATP</name>
        <dbReference type="ChEBI" id="CHEBI:30616"/>
    </ligand>
</feature>
<organism evidence="12 13">
    <name type="scientific">Trichobilharzia regenti</name>
    <name type="common">Nasal bird schistosome</name>
    <dbReference type="NCBI Taxonomy" id="157069"/>
    <lineage>
        <taxon>Eukaryota</taxon>
        <taxon>Metazoa</taxon>
        <taxon>Spiralia</taxon>
        <taxon>Lophotrochozoa</taxon>
        <taxon>Platyhelminthes</taxon>
        <taxon>Trematoda</taxon>
        <taxon>Digenea</taxon>
        <taxon>Strigeidida</taxon>
        <taxon>Schistosomatoidea</taxon>
        <taxon>Schistosomatidae</taxon>
        <taxon>Trichobilharzia</taxon>
    </lineage>
</organism>
<evidence type="ECO:0000256" key="2">
    <source>
        <dbReference type="ARBA" id="ARBA00008832"/>
    </source>
</evidence>
<dbReference type="GO" id="GO:0004707">
    <property type="term" value="F:MAP kinase activity"/>
    <property type="evidence" value="ECO:0007669"/>
    <property type="project" value="UniProtKB-EC"/>
</dbReference>
<evidence type="ECO:0000259" key="11">
    <source>
        <dbReference type="PROSITE" id="PS50011"/>
    </source>
</evidence>
<dbReference type="Gene3D" id="1.10.510.10">
    <property type="entry name" value="Transferase(Phosphotransferase) domain 1"/>
    <property type="match status" value="1"/>
</dbReference>
<dbReference type="SMART" id="SM00220">
    <property type="entry name" value="S_TKc"/>
    <property type="match status" value="1"/>
</dbReference>
<dbReference type="InterPro" id="IPR050117">
    <property type="entry name" value="MAPK"/>
</dbReference>
<reference evidence="13" key="2">
    <citation type="submission" date="2023-11" db="UniProtKB">
        <authorList>
            <consortium name="WormBaseParasite"/>
        </authorList>
    </citation>
    <scope>IDENTIFICATION</scope>
</reference>
<keyword evidence="5" id="KW-0597">Phosphoprotein</keyword>
<protein>
    <recommendedName>
        <fullName evidence="3">mitogen-activated protein kinase</fullName>
        <ecNumber evidence="3">2.7.11.24</ecNumber>
    </recommendedName>
</protein>
<dbReference type="Gene3D" id="3.30.200.20">
    <property type="entry name" value="Phosphorylase Kinase, domain 1"/>
    <property type="match status" value="1"/>
</dbReference>
<keyword evidence="12" id="KW-1185">Reference proteome</keyword>
<dbReference type="Pfam" id="PF00069">
    <property type="entry name" value="Pkinase"/>
    <property type="match status" value="1"/>
</dbReference>
<reference evidence="12" key="1">
    <citation type="submission" date="2022-06" db="EMBL/GenBank/DDBJ databases">
        <authorList>
            <person name="Berger JAMES D."/>
            <person name="Berger JAMES D."/>
        </authorList>
    </citation>
    <scope>NUCLEOTIDE SEQUENCE [LARGE SCALE GENOMIC DNA]</scope>
</reference>
<dbReference type="CDD" id="cd07851">
    <property type="entry name" value="STKc_p38"/>
    <property type="match status" value="1"/>
</dbReference>
<evidence type="ECO:0000256" key="6">
    <source>
        <dbReference type="ARBA" id="ARBA00022679"/>
    </source>
</evidence>
<keyword evidence="4" id="KW-0723">Serine/threonine-protein kinase</keyword>
<evidence type="ECO:0000256" key="10">
    <source>
        <dbReference type="PROSITE-ProRule" id="PRU10141"/>
    </source>
</evidence>
<evidence type="ECO:0000313" key="12">
    <source>
        <dbReference type="Proteomes" id="UP000050795"/>
    </source>
</evidence>
<dbReference type="PROSITE" id="PS01351">
    <property type="entry name" value="MAPK"/>
    <property type="match status" value="1"/>
</dbReference>
<evidence type="ECO:0000256" key="9">
    <source>
        <dbReference type="ARBA" id="ARBA00022840"/>
    </source>
</evidence>
<feature type="domain" description="Protein kinase" evidence="11">
    <location>
        <begin position="45"/>
        <end position="329"/>
    </location>
</feature>
<dbReference type="AlphaFoldDB" id="A0AA85JWQ7"/>
<dbReference type="FunFam" id="3.30.200.20:FF:000028">
    <property type="entry name" value="Mitogen-activated protein kinase"/>
    <property type="match status" value="1"/>
</dbReference>
<dbReference type="InterPro" id="IPR011009">
    <property type="entry name" value="Kinase-like_dom_sf"/>
</dbReference>
<keyword evidence="8" id="KW-0418">Kinase</keyword>
<dbReference type="WBParaSite" id="TREG1_46470.1">
    <property type="protein sequence ID" value="TREG1_46470.1"/>
    <property type="gene ID" value="TREG1_46470"/>
</dbReference>
<evidence type="ECO:0000256" key="5">
    <source>
        <dbReference type="ARBA" id="ARBA00022553"/>
    </source>
</evidence>
<evidence type="ECO:0000256" key="7">
    <source>
        <dbReference type="ARBA" id="ARBA00022741"/>
    </source>
</evidence>
<dbReference type="Proteomes" id="UP000050795">
    <property type="component" value="Unassembled WGS sequence"/>
</dbReference>
<comment type="cofactor">
    <cofactor evidence="1">
        <name>Mg(2+)</name>
        <dbReference type="ChEBI" id="CHEBI:18420"/>
    </cofactor>
</comment>
<keyword evidence="6" id="KW-0808">Transferase</keyword>
<dbReference type="PROSITE" id="PS00107">
    <property type="entry name" value="PROTEIN_KINASE_ATP"/>
    <property type="match status" value="1"/>
</dbReference>
<accession>A0AA85JWQ7</accession>
<proteinExistence type="inferred from homology"/>
<dbReference type="PANTHER" id="PTHR24055">
    <property type="entry name" value="MITOGEN-ACTIVATED PROTEIN KINASE"/>
    <property type="match status" value="1"/>
</dbReference>
<dbReference type="InterPro" id="IPR017441">
    <property type="entry name" value="Protein_kinase_ATP_BS"/>
</dbReference>
<dbReference type="FunFam" id="1.10.510.10:FF:000684">
    <property type="entry name" value="Mitogen-activated protein kinase"/>
    <property type="match status" value="1"/>
</dbReference>
<dbReference type="GO" id="GO:0005737">
    <property type="term" value="C:cytoplasm"/>
    <property type="evidence" value="ECO:0007669"/>
    <property type="project" value="UniProtKB-ARBA"/>
</dbReference>
<dbReference type="InterPro" id="IPR000719">
    <property type="entry name" value="Prot_kinase_dom"/>
</dbReference>
<evidence type="ECO:0000313" key="13">
    <source>
        <dbReference type="WBParaSite" id="TREG1_46470.1"/>
    </source>
</evidence>
<dbReference type="PRINTS" id="PR01773">
    <property type="entry name" value="P38MAPKINASE"/>
</dbReference>
<keyword evidence="9 10" id="KW-0067">ATP-binding</keyword>
<evidence type="ECO:0000256" key="1">
    <source>
        <dbReference type="ARBA" id="ARBA00001946"/>
    </source>
</evidence>